<dbReference type="NCBIfam" id="NF045976">
    <property type="entry name" value="MAG1360_fam"/>
    <property type="match status" value="1"/>
</dbReference>
<reference evidence="1 2" key="1">
    <citation type="submission" date="2019-01" db="EMBL/GenBank/DDBJ databases">
        <authorList>
            <consortium name="Pathogen Informatics"/>
        </authorList>
    </citation>
    <scope>NUCLEOTIDE SEQUENCE [LARGE SCALE GENOMIC DNA]</scope>
    <source>
        <strain evidence="1 2">NCTC10184</strain>
    </source>
</reference>
<dbReference type="RefSeq" id="WP_129623073.1">
    <property type="nucleotide sequence ID" value="NZ_LR215043.1"/>
</dbReference>
<name>A0A449BAL1_9BACT</name>
<keyword evidence="2" id="KW-1185">Reference proteome</keyword>
<evidence type="ECO:0000313" key="2">
    <source>
        <dbReference type="Proteomes" id="UP000290876"/>
    </source>
</evidence>
<dbReference type="EMBL" id="LR215043">
    <property type="protein sequence ID" value="VEU78235.1"/>
    <property type="molecule type" value="Genomic_DNA"/>
</dbReference>
<protein>
    <submittedName>
        <fullName evidence="1">Uncharacterized protein</fullName>
    </submittedName>
</protein>
<dbReference type="KEGG" id="mcob:NCTC10184_00473"/>
<proteinExistence type="predicted"/>
<sequence>MQSKKILTIEDSYVSLDNNQISIPKLDIYENQFSGILSLEDKNLVLGKTFHKFLQNEGNLITFYNHIDNGYLVEKQTKINFNNAKILENLAFLSLDSNYHLSKNLPILNNIDQLSKTVNQTNSNSFEINETIRSQKFFVKNILGQLMLEPINKLKTELMMFKPNLEKFEFNISQALQSVSKKRIAEVWYEFKNEQKEFLTKVMTHIFSVLNVFYMYFDIILSKTRDFLNEEKITELEKELFWVQKLNKDGQKKIELELKIRDAKSKIFELEKILKLWNQASSEKLDYLMKWYSKSLLNDLARMYQFPKDTKSFKTLYKLATVKEALLKSFTKVDRSLLVGPIEVDDIEKLKEDLDMQIKFFIANNLSTVSLNSSLNFEADVKKIVKNNFSISLYGFLTSWKVITEEIKDQVITAKKEIKNIQSHFVDNSITNDYSPKVRELSIKISELKAEREFLVNSAQERYRKFSKENKQFLLDFDNLGYLFKEPKQRLNIILNRLKTQYEHCQTPFETLNNKSLSDVIQENNEYIESVSLLFNWLVLLRDFVTQETDLTIDQQIQLRQLFLLSKITSTSGIEPIKFITPFYQLDYIGALNIDFSSILIEKKKIVFIIDSAPDTFFNEKKTFLNAFAKKLTDAGMSCIFISNDTYLMKHLNLSELYVFVDQKEIEFGNYETLISNPFNPWLRYPSLKNIKNSKDLLHSFADDYLFYDIYEVNDDQYVIGNLANFKVWNKKIKTDQIDFTLSDDTKDTNTENIDNNLENPFNETMFMIADLHNSEYEFNYNWLDWTTNFAKQWEAHNSLEVKTKEAESTEILQDIY</sequence>
<dbReference type="OrthoDB" id="396248at2"/>
<evidence type="ECO:0000313" key="1">
    <source>
        <dbReference type="EMBL" id="VEU78235.1"/>
    </source>
</evidence>
<dbReference type="AlphaFoldDB" id="A0A449BAL1"/>
<gene>
    <name evidence="1" type="ORF">NCTC10184_00473</name>
</gene>
<dbReference type="Proteomes" id="UP000290876">
    <property type="component" value="Chromosome"/>
</dbReference>
<organism evidence="1 2">
    <name type="scientific">Mycoplasmopsis columbinasalis</name>
    <dbReference type="NCBI Taxonomy" id="114880"/>
    <lineage>
        <taxon>Bacteria</taxon>
        <taxon>Bacillati</taxon>
        <taxon>Mycoplasmatota</taxon>
        <taxon>Mycoplasmoidales</taxon>
        <taxon>Metamycoplasmataceae</taxon>
        <taxon>Mycoplasmopsis</taxon>
    </lineage>
</organism>
<accession>A0A449BAL1</accession>